<dbReference type="RefSeq" id="WP_184112953.1">
    <property type="nucleotide sequence ID" value="NZ_BNAJ01000007.1"/>
</dbReference>
<dbReference type="InterPro" id="IPR035986">
    <property type="entry name" value="PKD_dom_sf"/>
</dbReference>
<dbReference type="Proteomes" id="UP000539473">
    <property type="component" value="Unassembled WGS sequence"/>
</dbReference>
<reference evidence="4 5" key="1">
    <citation type="submission" date="2020-08" db="EMBL/GenBank/DDBJ databases">
        <title>Genomic Encyclopedia of Type Strains, Phase IV (KMG-IV): sequencing the most valuable type-strain genomes for metagenomic binning, comparative biology and taxonomic classification.</title>
        <authorList>
            <person name="Goeker M."/>
        </authorList>
    </citation>
    <scope>NUCLEOTIDE SEQUENCE [LARGE SCALE GENOMIC DNA]</scope>
    <source>
        <strain evidence="4 5">DSM 27521</strain>
    </source>
</reference>
<evidence type="ECO:0000313" key="4">
    <source>
        <dbReference type="EMBL" id="MBB5377409.1"/>
    </source>
</evidence>
<gene>
    <name evidence="4" type="ORF">HNQ07_002901</name>
</gene>
<comment type="caution">
    <text evidence="4">The sequence shown here is derived from an EMBL/GenBank/DDBJ whole genome shotgun (WGS) entry which is preliminary data.</text>
</comment>
<evidence type="ECO:0000313" key="5">
    <source>
        <dbReference type="Proteomes" id="UP000539473"/>
    </source>
</evidence>
<dbReference type="Pfam" id="PF18911">
    <property type="entry name" value="PKD_4"/>
    <property type="match status" value="1"/>
</dbReference>
<dbReference type="CDD" id="cd00146">
    <property type="entry name" value="PKD"/>
    <property type="match status" value="1"/>
</dbReference>
<dbReference type="InterPro" id="IPR000601">
    <property type="entry name" value="PKD_dom"/>
</dbReference>
<dbReference type="Pfam" id="PF00188">
    <property type="entry name" value="CAP"/>
    <property type="match status" value="1"/>
</dbReference>
<dbReference type="InterPro" id="IPR022409">
    <property type="entry name" value="PKD/Chitinase_dom"/>
</dbReference>
<dbReference type="AlphaFoldDB" id="A0A7W8KFT6"/>
<proteinExistence type="predicted"/>
<feature type="chain" id="PRO_5030987834" evidence="2">
    <location>
        <begin position="23"/>
        <end position="340"/>
    </location>
</feature>
<dbReference type="InterPro" id="IPR014044">
    <property type="entry name" value="CAP_dom"/>
</dbReference>
<evidence type="ECO:0000256" key="1">
    <source>
        <dbReference type="SAM" id="MobiDB-lite"/>
    </source>
</evidence>
<feature type="signal peptide" evidence="2">
    <location>
        <begin position="1"/>
        <end position="22"/>
    </location>
</feature>
<name>A0A7W8KFT6_9DEIO</name>
<dbReference type="Gene3D" id="3.40.33.10">
    <property type="entry name" value="CAP"/>
    <property type="match status" value="1"/>
</dbReference>
<dbReference type="PROSITE" id="PS50093">
    <property type="entry name" value="PKD"/>
    <property type="match status" value="1"/>
</dbReference>
<protein>
    <submittedName>
        <fullName evidence="4">Uncharacterized protein YkwD</fullName>
    </submittedName>
</protein>
<accession>A0A7W8KFT6</accession>
<evidence type="ECO:0000256" key="2">
    <source>
        <dbReference type="SAM" id="SignalP"/>
    </source>
</evidence>
<dbReference type="Gene3D" id="2.60.40.10">
    <property type="entry name" value="Immunoglobulins"/>
    <property type="match status" value="1"/>
</dbReference>
<dbReference type="PANTHER" id="PTHR31157:SF1">
    <property type="entry name" value="SCP DOMAIN-CONTAINING PROTEIN"/>
    <property type="match status" value="1"/>
</dbReference>
<feature type="domain" description="PKD" evidence="3">
    <location>
        <begin position="38"/>
        <end position="109"/>
    </location>
</feature>
<dbReference type="SUPFAM" id="SSF49299">
    <property type="entry name" value="PKD domain"/>
    <property type="match status" value="1"/>
</dbReference>
<dbReference type="SMART" id="SM00089">
    <property type="entry name" value="PKD"/>
    <property type="match status" value="1"/>
</dbReference>
<feature type="compositionally biased region" description="Basic and acidic residues" evidence="1">
    <location>
        <begin position="163"/>
        <end position="172"/>
    </location>
</feature>
<organism evidence="4 5">
    <name type="scientific">Deinococcus metalli</name>
    <dbReference type="NCBI Taxonomy" id="1141878"/>
    <lineage>
        <taxon>Bacteria</taxon>
        <taxon>Thermotogati</taxon>
        <taxon>Deinococcota</taxon>
        <taxon>Deinococci</taxon>
        <taxon>Deinococcales</taxon>
        <taxon>Deinococcaceae</taxon>
        <taxon>Deinococcus</taxon>
    </lineage>
</organism>
<sequence length="340" mass="36253">MRSSVRHSVSTLLRLLVTGTLACAGSSSWNGAHGQAADPAFKVGYTSSSEGRAPLLVTFHASAQPTYRIEWTFGDGASASGTQVQHTYYRSGVYTMQARLLDAQGRLVSRAQGTIDVQSGGPERSELTVLLGQGQVRLSTVDSVYYSPTTPKLQLDSQPVTDRPVRLSDGPHRAVSAGVTQDGRVQERALTFIAAPFTGSLVYENEVLRLTNVARTHGWNCATLKEGGPALPPLKQNATLDVAALAQSAGMALAGYFDHVSGLDGSTPMRRVQAAGMQPSLVGENIAAGHETPAQVVDGWLRSPGHCHNIMGDFTLIGLAYVNRPGSPYTRYWTQVFATP</sequence>
<evidence type="ECO:0000259" key="3">
    <source>
        <dbReference type="PROSITE" id="PS50093"/>
    </source>
</evidence>
<dbReference type="CDD" id="cd05379">
    <property type="entry name" value="CAP_bacterial"/>
    <property type="match status" value="1"/>
</dbReference>
<dbReference type="InterPro" id="IPR035940">
    <property type="entry name" value="CAP_sf"/>
</dbReference>
<feature type="region of interest" description="Disordered" evidence="1">
    <location>
        <begin position="154"/>
        <end position="180"/>
    </location>
</feature>
<dbReference type="PANTHER" id="PTHR31157">
    <property type="entry name" value="SCP DOMAIN-CONTAINING PROTEIN"/>
    <property type="match status" value="1"/>
</dbReference>
<dbReference type="InterPro" id="IPR013783">
    <property type="entry name" value="Ig-like_fold"/>
</dbReference>
<dbReference type="SUPFAM" id="SSF55797">
    <property type="entry name" value="PR-1-like"/>
    <property type="match status" value="1"/>
</dbReference>
<dbReference type="EMBL" id="JACHFK010000007">
    <property type="protein sequence ID" value="MBB5377409.1"/>
    <property type="molecule type" value="Genomic_DNA"/>
</dbReference>
<keyword evidence="2" id="KW-0732">Signal</keyword>